<gene>
    <name evidence="1" type="ORF">ZHAS_00018878</name>
</gene>
<dbReference type="AlphaFoldDB" id="A0A084WJZ3"/>
<reference evidence="2" key="2">
    <citation type="submission" date="2020-05" db="UniProtKB">
        <authorList>
            <consortium name="EnsemblMetazoa"/>
        </authorList>
    </citation>
    <scope>IDENTIFICATION</scope>
</reference>
<evidence type="ECO:0000313" key="2">
    <source>
        <dbReference type="EnsemblMetazoa" id="ASIC018878-PA"/>
    </source>
</evidence>
<dbReference type="VEuPathDB" id="VectorBase:ASIC018878"/>
<keyword evidence="3" id="KW-1185">Reference proteome</keyword>
<reference evidence="1 3" key="1">
    <citation type="journal article" date="2014" name="BMC Genomics">
        <title>Genome sequence of Anopheles sinensis provides insight into genetics basis of mosquito competence for malaria parasites.</title>
        <authorList>
            <person name="Zhou D."/>
            <person name="Zhang D."/>
            <person name="Ding G."/>
            <person name="Shi L."/>
            <person name="Hou Q."/>
            <person name="Ye Y."/>
            <person name="Xu Y."/>
            <person name="Zhou H."/>
            <person name="Xiong C."/>
            <person name="Li S."/>
            <person name="Yu J."/>
            <person name="Hong S."/>
            <person name="Yu X."/>
            <person name="Zou P."/>
            <person name="Chen C."/>
            <person name="Chang X."/>
            <person name="Wang W."/>
            <person name="Lv Y."/>
            <person name="Sun Y."/>
            <person name="Ma L."/>
            <person name="Shen B."/>
            <person name="Zhu C."/>
        </authorList>
    </citation>
    <scope>NUCLEOTIDE SEQUENCE [LARGE SCALE GENOMIC DNA]</scope>
</reference>
<accession>A0A084WJZ3</accession>
<evidence type="ECO:0000313" key="3">
    <source>
        <dbReference type="Proteomes" id="UP000030765"/>
    </source>
</evidence>
<name>A0A084WJZ3_ANOSI</name>
<dbReference type="EnsemblMetazoa" id="ASIC018878-RA">
    <property type="protein sequence ID" value="ASIC018878-PA"/>
    <property type="gene ID" value="ASIC018878"/>
</dbReference>
<dbReference type="EMBL" id="ATLV01024089">
    <property type="status" value="NOT_ANNOTATED_CDS"/>
    <property type="molecule type" value="Genomic_DNA"/>
</dbReference>
<dbReference type="EMBL" id="KE525349">
    <property type="protein sequence ID" value="KFB50537.1"/>
    <property type="molecule type" value="Genomic_DNA"/>
</dbReference>
<sequence>MQWMMDFRFSGNSRFRLAMDEVKEGAEAPVAELCGYLRHKTSRQPILELLPAESGTSRGRGLLMPEFSFSHVGVR</sequence>
<proteinExistence type="predicted"/>
<dbReference type="Proteomes" id="UP000030765">
    <property type="component" value="Unassembled WGS sequence"/>
</dbReference>
<protein>
    <submittedName>
        <fullName evidence="1 2">Anaphasepromoting complex subunit 2 isoform 2, putative</fullName>
    </submittedName>
</protein>
<evidence type="ECO:0000313" key="1">
    <source>
        <dbReference type="EMBL" id="KFB50537.1"/>
    </source>
</evidence>
<organism evidence="1">
    <name type="scientific">Anopheles sinensis</name>
    <name type="common">Mosquito</name>
    <dbReference type="NCBI Taxonomy" id="74873"/>
    <lineage>
        <taxon>Eukaryota</taxon>
        <taxon>Metazoa</taxon>
        <taxon>Ecdysozoa</taxon>
        <taxon>Arthropoda</taxon>
        <taxon>Hexapoda</taxon>
        <taxon>Insecta</taxon>
        <taxon>Pterygota</taxon>
        <taxon>Neoptera</taxon>
        <taxon>Endopterygota</taxon>
        <taxon>Diptera</taxon>
        <taxon>Nematocera</taxon>
        <taxon>Culicoidea</taxon>
        <taxon>Culicidae</taxon>
        <taxon>Anophelinae</taxon>
        <taxon>Anopheles</taxon>
    </lineage>
</organism>